<evidence type="ECO:0000256" key="4">
    <source>
        <dbReference type="ARBA" id="ARBA00009503"/>
    </source>
</evidence>
<keyword evidence="10 12" id="KW-0289">Folate biosynthesis</keyword>
<protein>
    <recommendedName>
        <fullName evidence="6 12">Dihydropteroate synthase</fullName>
        <shortName evidence="12">DHPS</shortName>
        <ecNumber evidence="5 12">2.5.1.15</ecNumber>
    </recommendedName>
    <alternativeName>
        <fullName evidence="11 12">Dihydropteroate pyrophosphorylase</fullName>
    </alternativeName>
</protein>
<evidence type="ECO:0000259" key="13">
    <source>
        <dbReference type="PROSITE" id="PS50972"/>
    </source>
</evidence>
<comment type="cofactor">
    <cofactor evidence="2 12">
        <name>Mg(2+)</name>
        <dbReference type="ChEBI" id="CHEBI:18420"/>
    </cofactor>
</comment>
<dbReference type="GO" id="GO:0046654">
    <property type="term" value="P:tetrahydrofolate biosynthetic process"/>
    <property type="evidence" value="ECO:0007669"/>
    <property type="project" value="TreeGrafter"/>
</dbReference>
<organism evidence="14 15">
    <name type="scientific">Parasedimentitalea psychrophila</name>
    <dbReference type="NCBI Taxonomy" id="2997337"/>
    <lineage>
        <taxon>Bacteria</taxon>
        <taxon>Pseudomonadati</taxon>
        <taxon>Pseudomonadota</taxon>
        <taxon>Alphaproteobacteria</taxon>
        <taxon>Rhodobacterales</taxon>
        <taxon>Paracoccaceae</taxon>
        <taxon>Parasedimentitalea</taxon>
    </lineage>
</organism>
<dbReference type="PANTHER" id="PTHR20941:SF1">
    <property type="entry name" value="FOLIC ACID SYNTHESIS PROTEIN FOL1"/>
    <property type="match status" value="1"/>
</dbReference>
<gene>
    <name evidence="14" type="primary">folP</name>
    <name evidence="14" type="ORF">QPJ95_02825</name>
</gene>
<keyword evidence="7 12" id="KW-0808">Transferase</keyword>
<proteinExistence type="inferred from homology"/>
<dbReference type="GO" id="GO:0005829">
    <property type="term" value="C:cytosol"/>
    <property type="evidence" value="ECO:0007669"/>
    <property type="project" value="TreeGrafter"/>
</dbReference>
<dbReference type="SUPFAM" id="SSF51717">
    <property type="entry name" value="Dihydropteroate synthetase-like"/>
    <property type="match status" value="1"/>
</dbReference>
<evidence type="ECO:0000256" key="12">
    <source>
        <dbReference type="RuleBase" id="RU361205"/>
    </source>
</evidence>
<evidence type="ECO:0000256" key="2">
    <source>
        <dbReference type="ARBA" id="ARBA00001946"/>
    </source>
</evidence>
<dbReference type="PANTHER" id="PTHR20941">
    <property type="entry name" value="FOLATE SYNTHESIS PROTEINS"/>
    <property type="match status" value="1"/>
</dbReference>
<dbReference type="InterPro" id="IPR000489">
    <property type="entry name" value="Pterin-binding_dom"/>
</dbReference>
<dbReference type="Pfam" id="PF00809">
    <property type="entry name" value="Pterin_bind"/>
    <property type="match status" value="1"/>
</dbReference>
<dbReference type="InterPro" id="IPR045031">
    <property type="entry name" value="DHP_synth-like"/>
</dbReference>
<evidence type="ECO:0000313" key="14">
    <source>
        <dbReference type="EMBL" id="WIY25885.1"/>
    </source>
</evidence>
<dbReference type="InterPro" id="IPR011005">
    <property type="entry name" value="Dihydropteroate_synth-like_sf"/>
</dbReference>
<dbReference type="EC" id="2.5.1.15" evidence="5 12"/>
<feature type="domain" description="Pterin-binding" evidence="13">
    <location>
        <begin position="71"/>
        <end position="325"/>
    </location>
</feature>
<dbReference type="PROSITE" id="PS50972">
    <property type="entry name" value="PTERIN_BINDING"/>
    <property type="match status" value="1"/>
</dbReference>
<dbReference type="FunFam" id="3.20.20.20:FF:000006">
    <property type="entry name" value="Dihydropteroate synthase"/>
    <property type="match status" value="1"/>
</dbReference>
<dbReference type="KEGG" id="ppso:QPJ95_02825"/>
<evidence type="ECO:0000256" key="9">
    <source>
        <dbReference type="ARBA" id="ARBA00022842"/>
    </source>
</evidence>
<dbReference type="InterPro" id="IPR006390">
    <property type="entry name" value="DHP_synth_dom"/>
</dbReference>
<keyword evidence="15" id="KW-1185">Reference proteome</keyword>
<comment type="function">
    <text evidence="12">Catalyzes the condensation of para-aminobenzoate (pABA) with 6-hydroxymethyl-7,8-dihydropterin diphosphate (DHPt-PP) to form 7,8-dihydropteroate (H2Pte), the immediate precursor of folate derivatives.</text>
</comment>
<accession>A0A9Y2L0T7</accession>
<dbReference type="CDD" id="cd00739">
    <property type="entry name" value="DHPS"/>
    <property type="match status" value="1"/>
</dbReference>
<evidence type="ECO:0000256" key="7">
    <source>
        <dbReference type="ARBA" id="ARBA00022679"/>
    </source>
</evidence>
<name>A0A9Y2L0T7_9RHOB</name>
<dbReference type="PROSITE" id="PS00792">
    <property type="entry name" value="DHPS_1"/>
    <property type="match status" value="1"/>
</dbReference>
<dbReference type="GO" id="GO:0046872">
    <property type="term" value="F:metal ion binding"/>
    <property type="evidence" value="ECO:0007669"/>
    <property type="project" value="UniProtKB-KW"/>
</dbReference>
<dbReference type="PROSITE" id="PS00793">
    <property type="entry name" value="DHPS_2"/>
    <property type="match status" value="1"/>
</dbReference>
<dbReference type="AlphaFoldDB" id="A0A9Y2L0T7"/>
<dbReference type="Gene3D" id="3.20.20.20">
    <property type="entry name" value="Dihydropteroate synthase-like"/>
    <property type="match status" value="1"/>
</dbReference>
<comment type="similarity">
    <text evidence="4 12">Belongs to the DHPS family.</text>
</comment>
<sequence>MTYYRPLVQHGDARPEGAVELAGGALWFTHAEALDRRSPSHIIPAGLVPEQILRRLSGHRPTIAGLDMAQPQLMGVLNVTPDSFSDGGQHDDLAAAVDAARQMIADGASLIDIGGESTRPGADFVPEDAEISRTAPVIAALHAATGAAISIDTRKAPVAAKALAAGAALINDVSGFTHDMALAPLVAQAGVPVCIMHAQGDPATMQDKPVYENVLLDVYDFLAAQIDRLEAIGVLRDQIVIDPGIGFGKTLAHNLILLRGIALYHALGCPILLGVSRKRFIGTIGKEPQATARAPGSIAVGLAGLAQGVQFLRVHDVAATAQAVRLWQATR</sequence>
<reference evidence="14 15" key="1">
    <citation type="submission" date="2023-06" db="EMBL/GenBank/DDBJ databases">
        <title>Parasedimentitalea psychrophila sp. nov., a psychrophilic bacterium isolated from deep-sea sediment.</title>
        <authorList>
            <person name="Li A."/>
        </authorList>
    </citation>
    <scope>NUCLEOTIDE SEQUENCE [LARGE SCALE GENOMIC DNA]</scope>
    <source>
        <strain evidence="14 15">QS115</strain>
    </source>
</reference>
<dbReference type="NCBIfam" id="TIGR01496">
    <property type="entry name" value="DHPS"/>
    <property type="match status" value="1"/>
</dbReference>
<evidence type="ECO:0000256" key="5">
    <source>
        <dbReference type="ARBA" id="ARBA00012458"/>
    </source>
</evidence>
<evidence type="ECO:0000256" key="11">
    <source>
        <dbReference type="ARBA" id="ARBA00030193"/>
    </source>
</evidence>
<evidence type="ECO:0000256" key="3">
    <source>
        <dbReference type="ARBA" id="ARBA00004763"/>
    </source>
</evidence>
<keyword evidence="9 12" id="KW-0460">Magnesium</keyword>
<evidence type="ECO:0000256" key="8">
    <source>
        <dbReference type="ARBA" id="ARBA00022723"/>
    </source>
</evidence>
<dbReference type="GO" id="GO:0004156">
    <property type="term" value="F:dihydropteroate synthase activity"/>
    <property type="evidence" value="ECO:0007669"/>
    <property type="project" value="UniProtKB-EC"/>
</dbReference>
<evidence type="ECO:0000256" key="6">
    <source>
        <dbReference type="ARBA" id="ARBA00016919"/>
    </source>
</evidence>
<keyword evidence="8 12" id="KW-0479">Metal-binding</keyword>
<dbReference type="Proteomes" id="UP001238334">
    <property type="component" value="Chromosome"/>
</dbReference>
<dbReference type="EMBL" id="CP127247">
    <property type="protein sequence ID" value="WIY25885.1"/>
    <property type="molecule type" value="Genomic_DNA"/>
</dbReference>
<evidence type="ECO:0000313" key="15">
    <source>
        <dbReference type="Proteomes" id="UP001238334"/>
    </source>
</evidence>
<evidence type="ECO:0000256" key="10">
    <source>
        <dbReference type="ARBA" id="ARBA00022909"/>
    </source>
</evidence>
<comment type="pathway">
    <text evidence="3 12">Cofactor biosynthesis; tetrahydrofolate biosynthesis; 7,8-dihydrofolate from 2-amino-4-hydroxy-6-hydroxymethyl-7,8-dihydropteridine diphosphate and 4-aminobenzoate: step 1/2.</text>
</comment>
<evidence type="ECO:0000256" key="1">
    <source>
        <dbReference type="ARBA" id="ARBA00000012"/>
    </source>
</evidence>
<dbReference type="GO" id="GO:0046656">
    <property type="term" value="P:folic acid biosynthetic process"/>
    <property type="evidence" value="ECO:0007669"/>
    <property type="project" value="UniProtKB-KW"/>
</dbReference>
<comment type="catalytic activity">
    <reaction evidence="1">
        <text>(7,8-dihydropterin-6-yl)methyl diphosphate + 4-aminobenzoate = 7,8-dihydropteroate + diphosphate</text>
        <dbReference type="Rhea" id="RHEA:19949"/>
        <dbReference type="ChEBI" id="CHEBI:17836"/>
        <dbReference type="ChEBI" id="CHEBI:17839"/>
        <dbReference type="ChEBI" id="CHEBI:33019"/>
        <dbReference type="ChEBI" id="CHEBI:72950"/>
        <dbReference type="EC" id="2.5.1.15"/>
    </reaction>
</comment>
<dbReference type="RefSeq" id="WP_270918304.1">
    <property type="nucleotide sequence ID" value="NZ_CP127247.1"/>
</dbReference>